<reference evidence="2 3" key="1">
    <citation type="submission" date="2014-11" db="EMBL/GenBank/DDBJ databases">
        <authorList>
            <person name="Zhu J."/>
            <person name="Qi W."/>
            <person name="Song R."/>
        </authorList>
    </citation>
    <scope>NUCLEOTIDE SEQUENCE [LARGE SCALE GENOMIC DNA]</scope>
</reference>
<sequence>MDLTIRSRAHWFSWAALILFCQVLQVQHGGVLSSRVKKEVSCTQPPLSVPAEPIDISCSVDVDKRFRQRLQTGLKGRNKLDLVLRVGKRSTGSAQVSLQKVDGIDVRPPGYCLLEYSVVAKDSCYLEGVEKADGVSGNTLVVSMLSWLDTYGSHWGCTQVSVVDTSSIKEVYILTRASFYYQSWGFRYDPADIYVDECTQMTSFLFGQADLSLFAEKGLLLRFHEALLEEEADMLSLDDYNAFRDMIAAEFEPLRIDEMLYRTTQQWKSAGEEMREVE</sequence>
<keyword evidence="3" id="KW-1185">Reference proteome</keyword>
<evidence type="ECO:0000313" key="3">
    <source>
        <dbReference type="Proteomes" id="UP000041254"/>
    </source>
</evidence>
<organism evidence="2 3">
    <name type="scientific">Vitrella brassicaformis (strain CCMP3155)</name>
    <dbReference type="NCBI Taxonomy" id="1169540"/>
    <lineage>
        <taxon>Eukaryota</taxon>
        <taxon>Sar</taxon>
        <taxon>Alveolata</taxon>
        <taxon>Colpodellida</taxon>
        <taxon>Vitrellaceae</taxon>
        <taxon>Vitrella</taxon>
    </lineage>
</organism>
<dbReference type="PhylomeDB" id="A0A0G4H6Y3"/>
<evidence type="ECO:0000313" key="2">
    <source>
        <dbReference type="EMBL" id="CEM39632.1"/>
    </source>
</evidence>
<dbReference type="Proteomes" id="UP000041254">
    <property type="component" value="Unassembled WGS sequence"/>
</dbReference>
<dbReference type="InParanoid" id="A0A0G4H6Y3"/>
<gene>
    <name evidence="2" type="ORF">Vbra_19694</name>
</gene>
<keyword evidence="1" id="KW-0732">Signal</keyword>
<accession>A0A0G4H6Y3</accession>
<dbReference type="VEuPathDB" id="CryptoDB:Vbra_19694"/>
<feature type="chain" id="PRO_5005191185" evidence="1">
    <location>
        <begin position="30"/>
        <end position="278"/>
    </location>
</feature>
<name>A0A0G4H6Y3_VITBC</name>
<feature type="signal peptide" evidence="1">
    <location>
        <begin position="1"/>
        <end position="29"/>
    </location>
</feature>
<proteinExistence type="predicted"/>
<evidence type="ECO:0000256" key="1">
    <source>
        <dbReference type="SAM" id="SignalP"/>
    </source>
</evidence>
<protein>
    <submittedName>
        <fullName evidence="2">Uncharacterized protein</fullName>
    </submittedName>
</protein>
<dbReference type="AlphaFoldDB" id="A0A0G4H6Y3"/>
<dbReference type="EMBL" id="CDMY01001045">
    <property type="protein sequence ID" value="CEM39632.1"/>
    <property type="molecule type" value="Genomic_DNA"/>
</dbReference>